<feature type="chain" id="PRO_5034758638" evidence="2">
    <location>
        <begin position="23"/>
        <end position="219"/>
    </location>
</feature>
<keyword evidence="5" id="KW-1185">Reference proteome</keyword>
<organism evidence="4 5">
    <name type="scientific">Gymnodinialimonas ceratoperidinii</name>
    <dbReference type="NCBI Taxonomy" id="2856823"/>
    <lineage>
        <taxon>Bacteria</taxon>
        <taxon>Pseudomonadati</taxon>
        <taxon>Pseudomonadota</taxon>
        <taxon>Alphaproteobacteria</taxon>
        <taxon>Rhodobacterales</taxon>
        <taxon>Paracoccaceae</taxon>
        <taxon>Gymnodinialimonas</taxon>
    </lineage>
</organism>
<dbReference type="GO" id="GO:0016020">
    <property type="term" value="C:membrane"/>
    <property type="evidence" value="ECO:0007669"/>
    <property type="project" value="UniProtKB-UniRule"/>
</dbReference>
<keyword evidence="2" id="KW-0732">Signal</keyword>
<accession>A0A8F6TTW3</accession>
<evidence type="ECO:0000313" key="5">
    <source>
        <dbReference type="Proteomes" id="UP000825009"/>
    </source>
</evidence>
<dbReference type="InterPro" id="IPR027367">
    <property type="entry name" value="Gly-zipper_YMGG"/>
</dbReference>
<name>A0A8F6TTW3_9RHOB</name>
<keyword evidence="1" id="KW-0472">Membrane</keyword>
<feature type="domain" description="OmpA-like" evidence="3">
    <location>
        <begin position="103"/>
        <end position="219"/>
    </location>
</feature>
<dbReference type="KEGG" id="gce:KYE46_13080"/>
<evidence type="ECO:0000313" key="4">
    <source>
        <dbReference type="EMBL" id="QXT38862.1"/>
    </source>
</evidence>
<dbReference type="EMBL" id="CP079194">
    <property type="protein sequence ID" value="QXT38862.1"/>
    <property type="molecule type" value="Genomic_DNA"/>
</dbReference>
<feature type="signal peptide" evidence="2">
    <location>
        <begin position="1"/>
        <end position="22"/>
    </location>
</feature>
<dbReference type="RefSeq" id="WP_219001058.1">
    <property type="nucleotide sequence ID" value="NZ_CP079194.1"/>
</dbReference>
<dbReference type="Pfam" id="PF00691">
    <property type="entry name" value="OmpA"/>
    <property type="match status" value="1"/>
</dbReference>
<evidence type="ECO:0000256" key="2">
    <source>
        <dbReference type="SAM" id="SignalP"/>
    </source>
</evidence>
<evidence type="ECO:0000259" key="3">
    <source>
        <dbReference type="PROSITE" id="PS51123"/>
    </source>
</evidence>
<dbReference type="AlphaFoldDB" id="A0A8F6TTW3"/>
<evidence type="ECO:0000256" key="1">
    <source>
        <dbReference type="PROSITE-ProRule" id="PRU00473"/>
    </source>
</evidence>
<dbReference type="PROSITE" id="PS51123">
    <property type="entry name" value="OMPA_2"/>
    <property type="match status" value="1"/>
</dbReference>
<dbReference type="PANTHER" id="PTHR30329">
    <property type="entry name" value="STATOR ELEMENT OF FLAGELLAR MOTOR COMPLEX"/>
    <property type="match status" value="1"/>
</dbReference>
<dbReference type="PROSITE" id="PS51257">
    <property type="entry name" value="PROKAR_LIPOPROTEIN"/>
    <property type="match status" value="1"/>
</dbReference>
<dbReference type="InterPro" id="IPR050330">
    <property type="entry name" value="Bact_OuterMem_StrucFunc"/>
</dbReference>
<sequence>MQRFIKPTILATVSAVALSACVGNTVPPSNTPQNRTLDGAVIGGLLGGFIGATSDDENQGRNAVLGAAAGAAAGGLIGNALDRQAQDLRGAIVNDRIRIENTGSQLVVTMPEGILFDVDSAAIRASLQADLRALARNLNQYPNTDVEVVGHTDNTGSASYNQDLSTRRAQGVAGVLLEAGVAPFRVRAYGRGESDPVATNLNAAGRQQNRRVEVIIRPR</sequence>
<dbReference type="Pfam" id="PF13441">
    <property type="entry name" value="Gly-zipper_YMGG"/>
    <property type="match status" value="1"/>
</dbReference>
<protein>
    <submittedName>
        <fullName evidence="4">OmpA family protein</fullName>
    </submittedName>
</protein>
<dbReference type="PANTHER" id="PTHR30329:SF21">
    <property type="entry name" value="LIPOPROTEIN YIAD-RELATED"/>
    <property type="match status" value="1"/>
</dbReference>
<dbReference type="Proteomes" id="UP000825009">
    <property type="component" value="Chromosome"/>
</dbReference>
<dbReference type="CDD" id="cd07185">
    <property type="entry name" value="OmpA_C-like"/>
    <property type="match status" value="1"/>
</dbReference>
<proteinExistence type="predicted"/>
<gene>
    <name evidence="4" type="ORF">KYE46_13080</name>
</gene>
<reference evidence="4 5" key="1">
    <citation type="submission" date="2021-07" db="EMBL/GenBank/DDBJ databases">
        <title>A novel Jannaschia species isolated from marine dinoflagellate Ceratoperidinium margalefii.</title>
        <authorList>
            <person name="Jiang Y."/>
            <person name="Li Z."/>
        </authorList>
    </citation>
    <scope>NUCLEOTIDE SEQUENCE [LARGE SCALE GENOMIC DNA]</scope>
    <source>
        <strain evidence="4 5">J12C1-MA-4</strain>
    </source>
</reference>
<dbReference type="InterPro" id="IPR006665">
    <property type="entry name" value="OmpA-like"/>
</dbReference>